<dbReference type="RefSeq" id="WP_345586284.1">
    <property type="nucleotide sequence ID" value="NZ_BAABJG010000003.1"/>
</dbReference>
<evidence type="ECO:0000313" key="3">
    <source>
        <dbReference type="EMBL" id="MFD1221981.1"/>
    </source>
</evidence>
<accession>A0ABW3UPZ5</accession>
<dbReference type="InterPro" id="IPR011010">
    <property type="entry name" value="DNA_brk_join_enz"/>
</dbReference>
<gene>
    <name evidence="3" type="ORF">ACFQ4B_17815</name>
</gene>
<comment type="caution">
    <text evidence="3">The sequence shown here is derived from an EMBL/GenBank/DDBJ whole genome shotgun (WGS) entry which is preliminary data.</text>
</comment>
<evidence type="ECO:0000313" key="4">
    <source>
        <dbReference type="Proteomes" id="UP001597180"/>
    </source>
</evidence>
<protein>
    <submittedName>
        <fullName evidence="3">Phage integrase SAM-like domain-containing protein</fullName>
    </submittedName>
</protein>
<sequence>MKSNSMNFEEFFTIIKEDIKPDYIAMEKSNWGLFAKWIKETHTNSTPKRVNDKIIKQYVLFMIDEAVKNNGEKLSRGTIGKRLDTIRNVYKYALAKKLVDFNPAEKITLKGVIENRESLEEKYIFVIKFDNDGEFRVSAKSSDEAYRFLRRRLKDNYYPDNIAINKLAKKNFTKG</sequence>
<dbReference type="EMBL" id="JBHTLU010000019">
    <property type="protein sequence ID" value="MFD1221981.1"/>
    <property type="molecule type" value="Genomic_DNA"/>
</dbReference>
<organism evidence="3 4">
    <name type="scientific">Paenibacillus vulneris</name>
    <dbReference type="NCBI Taxonomy" id="1133364"/>
    <lineage>
        <taxon>Bacteria</taxon>
        <taxon>Bacillati</taxon>
        <taxon>Bacillota</taxon>
        <taxon>Bacilli</taxon>
        <taxon>Bacillales</taxon>
        <taxon>Paenibacillaceae</taxon>
        <taxon>Paenibacillus</taxon>
    </lineage>
</organism>
<reference evidence="4" key="1">
    <citation type="journal article" date="2019" name="Int. J. Syst. Evol. Microbiol.">
        <title>The Global Catalogue of Microorganisms (GCM) 10K type strain sequencing project: providing services to taxonomists for standard genome sequencing and annotation.</title>
        <authorList>
            <consortium name="The Broad Institute Genomics Platform"/>
            <consortium name="The Broad Institute Genome Sequencing Center for Infectious Disease"/>
            <person name="Wu L."/>
            <person name="Ma J."/>
        </authorList>
    </citation>
    <scope>NUCLEOTIDE SEQUENCE [LARGE SCALE GENOMIC DNA]</scope>
    <source>
        <strain evidence="4">CCUG 53270</strain>
    </source>
</reference>
<dbReference type="Proteomes" id="UP001597180">
    <property type="component" value="Unassembled WGS sequence"/>
</dbReference>
<dbReference type="Gene3D" id="1.10.150.130">
    <property type="match status" value="1"/>
</dbReference>
<name>A0ABW3UPZ5_9BACL</name>
<dbReference type="InterPro" id="IPR025269">
    <property type="entry name" value="SAM-like_dom"/>
</dbReference>
<evidence type="ECO:0000259" key="2">
    <source>
        <dbReference type="Pfam" id="PF13102"/>
    </source>
</evidence>
<dbReference type="SUPFAM" id="SSF56349">
    <property type="entry name" value="DNA breaking-rejoining enzymes"/>
    <property type="match status" value="1"/>
</dbReference>
<evidence type="ECO:0000256" key="1">
    <source>
        <dbReference type="ARBA" id="ARBA00023125"/>
    </source>
</evidence>
<keyword evidence="4" id="KW-1185">Reference proteome</keyword>
<proteinExistence type="predicted"/>
<keyword evidence="1" id="KW-0238">DNA-binding</keyword>
<dbReference type="Pfam" id="PF13102">
    <property type="entry name" value="Phage_int_SAM_5"/>
    <property type="match status" value="1"/>
</dbReference>
<dbReference type="InterPro" id="IPR010998">
    <property type="entry name" value="Integrase_recombinase_N"/>
</dbReference>
<feature type="domain" description="Phage integrase SAM-like" evidence="2">
    <location>
        <begin position="33"/>
        <end position="106"/>
    </location>
</feature>